<dbReference type="PANTHER" id="PTHR30606">
    <property type="entry name" value="LIPID A BIOSYNTHESIS LAUROYL ACYLTRANSFERASE"/>
    <property type="match status" value="1"/>
</dbReference>
<evidence type="ECO:0000256" key="1">
    <source>
        <dbReference type="ARBA" id="ARBA00004533"/>
    </source>
</evidence>
<comment type="subcellular location">
    <subcellularLocation>
        <location evidence="1">Cell inner membrane</location>
    </subcellularLocation>
</comment>
<evidence type="ECO:0000256" key="3">
    <source>
        <dbReference type="ARBA" id="ARBA00022519"/>
    </source>
</evidence>
<accession>A0A929PX79</accession>
<dbReference type="CDD" id="cd07984">
    <property type="entry name" value="LPLAT_LABLAT-like"/>
    <property type="match status" value="1"/>
</dbReference>
<name>A0A929PX79_9SPHI</name>
<keyword evidence="4" id="KW-0808">Transferase</keyword>
<feature type="transmembrane region" description="Helical" evidence="7">
    <location>
        <begin position="12"/>
        <end position="40"/>
    </location>
</feature>
<evidence type="ECO:0000256" key="7">
    <source>
        <dbReference type="SAM" id="Phobius"/>
    </source>
</evidence>
<organism evidence="8 9">
    <name type="scientific">Mucilaginibacter myungsuensis</name>
    <dbReference type="NCBI Taxonomy" id="649104"/>
    <lineage>
        <taxon>Bacteria</taxon>
        <taxon>Pseudomonadati</taxon>
        <taxon>Bacteroidota</taxon>
        <taxon>Sphingobacteriia</taxon>
        <taxon>Sphingobacteriales</taxon>
        <taxon>Sphingobacteriaceae</taxon>
        <taxon>Mucilaginibacter</taxon>
    </lineage>
</organism>
<keyword evidence="3" id="KW-0997">Cell inner membrane</keyword>
<dbReference type="EMBL" id="JADFFL010000003">
    <property type="protein sequence ID" value="MBE9662120.1"/>
    <property type="molecule type" value="Genomic_DNA"/>
</dbReference>
<dbReference type="Pfam" id="PF03279">
    <property type="entry name" value="Lip_A_acyltrans"/>
    <property type="match status" value="1"/>
</dbReference>
<dbReference type="Proteomes" id="UP000622475">
    <property type="component" value="Unassembled WGS sequence"/>
</dbReference>
<evidence type="ECO:0000256" key="6">
    <source>
        <dbReference type="ARBA" id="ARBA00023315"/>
    </source>
</evidence>
<reference evidence="8" key="1">
    <citation type="submission" date="2020-10" db="EMBL/GenBank/DDBJ databases">
        <title>Mucilaginibacter mali sp. nov., isolated from rhizosphere soil of apple orchard.</title>
        <authorList>
            <person name="Lee J.-S."/>
            <person name="Kim H.S."/>
            <person name="Kim J.-S."/>
        </authorList>
    </citation>
    <scope>NUCLEOTIDE SEQUENCE</scope>
    <source>
        <strain evidence="8">KCTC 22746</strain>
    </source>
</reference>
<protein>
    <submittedName>
        <fullName evidence="8">Lysophospholipid acyltransferase family protein</fullName>
    </submittedName>
</protein>
<dbReference type="InterPro" id="IPR004960">
    <property type="entry name" value="LipA_acyltrans"/>
</dbReference>
<evidence type="ECO:0000256" key="2">
    <source>
        <dbReference type="ARBA" id="ARBA00022475"/>
    </source>
</evidence>
<dbReference type="AlphaFoldDB" id="A0A929PX79"/>
<keyword evidence="6 8" id="KW-0012">Acyltransferase</keyword>
<dbReference type="GO" id="GO:0005886">
    <property type="term" value="C:plasma membrane"/>
    <property type="evidence" value="ECO:0007669"/>
    <property type="project" value="UniProtKB-SubCell"/>
</dbReference>
<dbReference type="PANTHER" id="PTHR30606:SF10">
    <property type="entry name" value="PHOSPHATIDYLINOSITOL MANNOSIDE ACYLTRANSFERASE"/>
    <property type="match status" value="1"/>
</dbReference>
<sequence length="312" mass="36283">MVRKAFSAIALGLLYLISLLPLRFLYFLADGFYFILYYVVGYRRKVIDQNLQNAFPEKTATERELIRKNYTHYLADMVVETVKLLTMSAKQVRERVTVSNTKLVTDAFNAGQSVIGVLGHYGNWEMNALRFSQLFKERRVIVYKPLSNKLFDRMMMRMRSRFGATLVAMKDTARKLVEFRREPTVTVLVGDQTPARSDIKYFTQFLNQPTAVFLGPEKLAKMTNSVVVFCDIRPTGRGHYHCNFVPLYNSPKETAEHEITDTHVHYLEEVIRQKPQYWLWSHRRWKFQPQDVFGQDAAELTMAPLNTLQASA</sequence>
<gene>
    <name evidence="8" type="ORF">IRJ16_09510</name>
</gene>
<evidence type="ECO:0000256" key="4">
    <source>
        <dbReference type="ARBA" id="ARBA00022679"/>
    </source>
</evidence>
<evidence type="ECO:0000313" key="8">
    <source>
        <dbReference type="EMBL" id="MBE9662120.1"/>
    </source>
</evidence>
<proteinExistence type="predicted"/>
<dbReference type="GO" id="GO:0016746">
    <property type="term" value="F:acyltransferase activity"/>
    <property type="evidence" value="ECO:0007669"/>
    <property type="project" value="UniProtKB-KW"/>
</dbReference>
<comment type="caution">
    <text evidence="8">The sequence shown here is derived from an EMBL/GenBank/DDBJ whole genome shotgun (WGS) entry which is preliminary data.</text>
</comment>
<evidence type="ECO:0000256" key="5">
    <source>
        <dbReference type="ARBA" id="ARBA00023136"/>
    </source>
</evidence>
<evidence type="ECO:0000313" key="9">
    <source>
        <dbReference type="Proteomes" id="UP000622475"/>
    </source>
</evidence>
<dbReference type="RefSeq" id="WP_194111309.1">
    <property type="nucleotide sequence ID" value="NZ_JADFFL010000003.1"/>
</dbReference>
<keyword evidence="7" id="KW-0812">Transmembrane</keyword>
<keyword evidence="7" id="KW-1133">Transmembrane helix</keyword>
<keyword evidence="9" id="KW-1185">Reference proteome</keyword>
<dbReference type="PIRSF" id="PIRSF026649">
    <property type="entry name" value="MsbB"/>
    <property type="match status" value="1"/>
</dbReference>
<dbReference type="GO" id="GO:0009247">
    <property type="term" value="P:glycolipid biosynthetic process"/>
    <property type="evidence" value="ECO:0007669"/>
    <property type="project" value="UniProtKB-ARBA"/>
</dbReference>
<keyword evidence="2" id="KW-1003">Cell membrane</keyword>
<keyword evidence="5 7" id="KW-0472">Membrane</keyword>